<accession>A0AAF0R3Y3</accession>
<evidence type="ECO:0000313" key="1">
    <source>
        <dbReference type="EMBL" id="WMV33482.1"/>
    </source>
</evidence>
<dbReference type="AlphaFoldDB" id="A0AAF0R3Y3"/>
<keyword evidence="2" id="KW-1185">Reference proteome</keyword>
<name>A0AAF0R3Y3_SOLVR</name>
<gene>
    <name evidence="1" type="ORF">MTR67_026867</name>
</gene>
<evidence type="ECO:0000313" key="2">
    <source>
        <dbReference type="Proteomes" id="UP001234989"/>
    </source>
</evidence>
<dbReference type="EMBL" id="CP133617">
    <property type="protein sequence ID" value="WMV33482.1"/>
    <property type="molecule type" value="Genomic_DNA"/>
</dbReference>
<reference evidence="1" key="1">
    <citation type="submission" date="2023-08" db="EMBL/GenBank/DDBJ databases">
        <title>A de novo genome assembly of Solanum verrucosum Schlechtendal, a Mexican diploid species geographically isolated from the other diploid A-genome species in potato relatives.</title>
        <authorList>
            <person name="Hosaka K."/>
        </authorList>
    </citation>
    <scope>NUCLEOTIDE SEQUENCE</scope>
    <source>
        <tissue evidence="1">Young leaves</tissue>
    </source>
</reference>
<protein>
    <submittedName>
        <fullName evidence="1">Uncharacterized protein</fullName>
    </submittedName>
</protein>
<dbReference type="Proteomes" id="UP001234989">
    <property type="component" value="Chromosome 6"/>
</dbReference>
<sequence length="34" mass="4144">MIFLFKEHYIHLINISTLRLKTQRLLMRTTTPTL</sequence>
<proteinExistence type="predicted"/>
<organism evidence="1 2">
    <name type="scientific">Solanum verrucosum</name>
    <dbReference type="NCBI Taxonomy" id="315347"/>
    <lineage>
        <taxon>Eukaryota</taxon>
        <taxon>Viridiplantae</taxon>
        <taxon>Streptophyta</taxon>
        <taxon>Embryophyta</taxon>
        <taxon>Tracheophyta</taxon>
        <taxon>Spermatophyta</taxon>
        <taxon>Magnoliopsida</taxon>
        <taxon>eudicotyledons</taxon>
        <taxon>Gunneridae</taxon>
        <taxon>Pentapetalae</taxon>
        <taxon>asterids</taxon>
        <taxon>lamiids</taxon>
        <taxon>Solanales</taxon>
        <taxon>Solanaceae</taxon>
        <taxon>Solanoideae</taxon>
        <taxon>Solaneae</taxon>
        <taxon>Solanum</taxon>
    </lineage>
</organism>